<evidence type="ECO:0000313" key="2">
    <source>
        <dbReference type="Proteomes" id="UP000289996"/>
    </source>
</evidence>
<accession>A0A660DUZ1</accession>
<evidence type="ECO:0000313" key="1">
    <source>
        <dbReference type="EMBL" id="VDG26757.1"/>
    </source>
</evidence>
<keyword evidence="2" id="KW-1185">Reference proteome</keyword>
<name>A0A660DUZ1_9LACO</name>
<protein>
    <submittedName>
        <fullName evidence="1">Uncharacterized protein</fullName>
    </submittedName>
</protein>
<dbReference type="RefSeq" id="WP_130851166.1">
    <property type="nucleotide sequence ID" value="NZ_UYIG01000001.1"/>
</dbReference>
<organism evidence="1 2">
    <name type="scientific">Lactiplantibacillus mudanjiangensis</name>
    <dbReference type="NCBI Taxonomy" id="1296538"/>
    <lineage>
        <taxon>Bacteria</taxon>
        <taxon>Bacillati</taxon>
        <taxon>Bacillota</taxon>
        <taxon>Bacilli</taxon>
        <taxon>Lactobacillales</taxon>
        <taxon>Lactobacillaceae</taxon>
        <taxon>Lactiplantibacillus</taxon>
    </lineage>
</organism>
<dbReference type="AlphaFoldDB" id="A0A660DUZ1"/>
<reference evidence="1 2" key="1">
    <citation type="submission" date="2018-11" db="EMBL/GenBank/DDBJ databases">
        <authorList>
            <person name="Wuyts S."/>
        </authorList>
    </citation>
    <scope>NUCLEOTIDE SEQUENCE [LARGE SCALE GENOMIC DNA]</scope>
    <source>
        <strain evidence="1">Lactobacillus mudanjiangensis AMBF249</strain>
    </source>
</reference>
<gene>
    <name evidence="1" type="ORF">MUDAN_MDHGFNIF_00160</name>
</gene>
<proteinExistence type="predicted"/>
<sequence length="166" mass="19253">MSALIQDEVLQVVVQQKILDDQVVWRSWQWQETKPIMLVLIKQTQYIGLLSDDETTRLVRNYVSETNQYGSLVIGYLASTETSNWFKQQWLPELVRLTRQAARVVIGTGSWSLNKVVGKRRFQMYLKACRQAQLSHKLTWLLDDGGRKVVPQVLKGGRWYMGPVDN</sequence>
<dbReference type="EMBL" id="UYIG01000001">
    <property type="protein sequence ID" value="VDG26757.1"/>
    <property type="molecule type" value="Genomic_DNA"/>
</dbReference>
<dbReference type="Proteomes" id="UP000289996">
    <property type="component" value="Unassembled WGS sequence"/>
</dbReference>